<comment type="caution">
    <text evidence="1">The sequence shown here is derived from an EMBL/GenBank/DDBJ whole genome shotgun (WGS) entry which is preliminary data.</text>
</comment>
<evidence type="ECO:0000313" key="1">
    <source>
        <dbReference type="EMBL" id="OGD90948.1"/>
    </source>
</evidence>
<sequence>MKVSYTSHALKKFSDFRVFGIIVTKTQISRVIKAPKYQSRDNGNLISSSSFNENYILRVVHKEEKGDIIVITFYICRKGRYGEY</sequence>
<dbReference type="EMBL" id="MFBF01000028">
    <property type="protein sequence ID" value="OGD90948.1"/>
    <property type="molecule type" value="Genomic_DNA"/>
</dbReference>
<gene>
    <name evidence="1" type="ORF">A3D07_02120</name>
</gene>
<evidence type="ECO:0008006" key="3">
    <source>
        <dbReference type="Google" id="ProtNLM"/>
    </source>
</evidence>
<evidence type="ECO:0000313" key="2">
    <source>
        <dbReference type="Proteomes" id="UP000177124"/>
    </source>
</evidence>
<reference evidence="1 2" key="1">
    <citation type="journal article" date="2016" name="Nat. Commun.">
        <title>Thousands of microbial genomes shed light on interconnected biogeochemical processes in an aquifer system.</title>
        <authorList>
            <person name="Anantharaman K."/>
            <person name="Brown C.T."/>
            <person name="Hug L.A."/>
            <person name="Sharon I."/>
            <person name="Castelle C.J."/>
            <person name="Probst A.J."/>
            <person name="Thomas B.C."/>
            <person name="Singh A."/>
            <person name="Wilkins M.J."/>
            <person name="Karaoz U."/>
            <person name="Brodie E.L."/>
            <person name="Williams K.H."/>
            <person name="Hubbard S.S."/>
            <person name="Banfield J.F."/>
        </authorList>
    </citation>
    <scope>NUCLEOTIDE SEQUENCE [LARGE SCALE GENOMIC DNA]</scope>
</reference>
<dbReference type="AlphaFoldDB" id="A0A1F5GGG0"/>
<accession>A0A1F5GGG0</accession>
<dbReference type="Proteomes" id="UP000177124">
    <property type="component" value="Unassembled WGS sequence"/>
</dbReference>
<name>A0A1F5GGG0_9BACT</name>
<dbReference type="STRING" id="1797716.A3D07_02120"/>
<protein>
    <recommendedName>
        <fullName evidence="3">DUF4258 domain-containing protein</fullName>
    </recommendedName>
</protein>
<proteinExistence type="predicted"/>
<organism evidence="1 2">
    <name type="scientific">Candidatus Curtissbacteria bacterium RIFCSPHIGHO2_02_FULL_42_15</name>
    <dbReference type="NCBI Taxonomy" id="1797716"/>
    <lineage>
        <taxon>Bacteria</taxon>
        <taxon>Candidatus Curtissiibacteriota</taxon>
    </lineage>
</organism>